<comment type="caution">
    <text evidence="3">The sequence shown here is derived from an EMBL/GenBank/DDBJ whole genome shotgun (WGS) entry which is preliminary data.</text>
</comment>
<organism evidence="3 4">
    <name type="scientific">Acacia crassicarpa</name>
    <name type="common">northern wattle</name>
    <dbReference type="NCBI Taxonomy" id="499986"/>
    <lineage>
        <taxon>Eukaryota</taxon>
        <taxon>Viridiplantae</taxon>
        <taxon>Streptophyta</taxon>
        <taxon>Embryophyta</taxon>
        <taxon>Tracheophyta</taxon>
        <taxon>Spermatophyta</taxon>
        <taxon>Magnoliopsida</taxon>
        <taxon>eudicotyledons</taxon>
        <taxon>Gunneridae</taxon>
        <taxon>Pentapetalae</taxon>
        <taxon>rosids</taxon>
        <taxon>fabids</taxon>
        <taxon>Fabales</taxon>
        <taxon>Fabaceae</taxon>
        <taxon>Caesalpinioideae</taxon>
        <taxon>mimosoid clade</taxon>
        <taxon>Acacieae</taxon>
        <taxon>Acacia</taxon>
    </lineage>
</organism>
<feature type="repeat" description="PPR" evidence="2">
    <location>
        <begin position="622"/>
        <end position="656"/>
    </location>
</feature>
<dbReference type="InterPro" id="IPR011990">
    <property type="entry name" value="TPR-like_helical_dom_sf"/>
</dbReference>
<keyword evidence="4" id="KW-1185">Reference proteome</keyword>
<feature type="repeat" description="PPR" evidence="2">
    <location>
        <begin position="727"/>
        <end position="761"/>
    </location>
</feature>
<evidence type="ECO:0000313" key="3">
    <source>
        <dbReference type="EMBL" id="KAK4276366.1"/>
    </source>
</evidence>
<evidence type="ECO:0000256" key="2">
    <source>
        <dbReference type="PROSITE-ProRule" id="PRU00708"/>
    </source>
</evidence>
<protein>
    <recommendedName>
        <fullName evidence="5">Pentatricopeptide repeat-containing protein</fullName>
    </recommendedName>
</protein>
<feature type="repeat" description="PPR" evidence="2">
    <location>
        <begin position="587"/>
        <end position="621"/>
    </location>
</feature>
<keyword evidence="1" id="KW-0677">Repeat</keyword>
<feature type="repeat" description="PPR" evidence="2">
    <location>
        <begin position="224"/>
        <end position="254"/>
    </location>
</feature>
<feature type="repeat" description="PPR" evidence="2">
    <location>
        <begin position="328"/>
        <end position="362"/>
    </location>
</feature>
<feature type="repeat" description="PPR" evidence="2">
    <location>
        <begin position="447"/>
        <end position="481"/>
    </location>
</feature>
<dbReference type="Proteomes" id="UP001293593">
    <property type="component" value="Unassembled WGS sequence"/>
</dbReference>
<dbReference type="AlphaFoldDB" id="A0AAE1JTL5"/>
<dbReference type="NCBIfam" id="TIGR00756">
    <property type="entry name" value="PPR"/>
    <property type="match status" value="13"/>
</dbReference>
<feature type="repeat" description="PPR" evidence="2">
    <location>
        <begin position="517"/>
        <end position="551"/>
    </location>
</feature>
<dbReference type="InterPro" id="IPR002885">
    <property type="entry name" value="PPR_rpt"/>
</dbReference>
<proteinExistence type="predicted"/>
<feature type="repeat" description="PPR" evidence="2">
    <location>
        <begin position="258"/>
        <end position="292"/>
    </location>
</feature>
<dbReference type="Pfam" id="PF13041">
    <property type="entry name" value="PPR_2"/>
    <property type="match status" value="5"/>
</dbReference>
<dbReference type="EMBL" id="JAWXYG010000004">
    <property type="protein sequence ID" value="KAK4276366.1"/>
    <property type="molecule type" value="Genomic_DNA"/>
</dbReference>
<evidence type="ECO:0008006" key="5">
    <source>
        <dbReference type="Google" id="ProtNLM"/>
    </source>
</evidence>
<feature type="repeat" description="PPR" evidence="2">
    <location>
        <begin position="482"/>
        <end position="516"/>
    </location>
</feature>
<dbReference type="SUPFAM" id="SSF81901">
    <property type="entry name" value="HCP-like"/>
    <property type="match status" value="1"/>
</dbReference>
<feature type="repeat" description="PPR" evidence="2">
    <location>
        <begin position="657"/>
        <end position="691"/>
    </location>
</feature>
<name>A0AAE1JTL5_9FABA</name>
<dbReference type="Pfam" id="PF12854">
    <property type="entry name" value="PPR_1"/>
    <property type="match status" value="1"/>
</dbReference>
<sequence>MALLSSVRGTHQFNSNLFKPGTFCSLMSFKILCYSTSYTHIQSVEPSSCSPDNAKDVVDSLISIFTKQPLTPSSPRLNQLAPRITTQVVESVLKGLKSWKIAQMFFNWASNQSGYKHNCYTYNAMASILSVTHQIHPLKVLIEDILNSRCPFTPGALGFLIRCLGSVGLVQEASALFDEIRSMGLCLPNIYSYNCLLEVIAKSGSIDMMEMRLEDMHKLGLQFDKHTLTPIMQAYCNYGRFKDALNVYNTMHERAWVDAHIYSMLIVSFSKWGKVDKSFELLERMESLDVKLNEKTFCILIHGLVKESCLDKALQLFGKMRKAGFIADVSVYDALIRGLCKNKETDKAICLYSEMKELDIQPDVGIFTKLLSCSSDQSIIKKLLEEIPEDVNNETVLLLYNAALNGYSSDGLIDEACHLLQTMISNKSSVDAQLDLPFKAKRMIFPNSTSFSIVIDGLLKKGRLDLALGLFNDMQIIDCKPNILIYNNLINELCKVDRLDESFKLLREMKDSGVEPTHFTYNSIYGCFCRRKDVLGAITILREMRACGLDPWIKYTTLLVKELCAHKKSLEACHFLSNMVQVGFLPDIVSYTAAMRGLINIREVDKALELFRELCSRGHCPDLIAFNILINGLCKLNKQTEVESLLNEFAKRGLFPSVATYNMLIDTNCKNGNIDEAMLLFLRMSGEGREPNVITYTTMTDGLCKAGKPDDALMVWNEMGRKGCSPNRIAFMAIIHGLCNCCRPTAAFQYFREMKQKKLVADQYIHMALLSGLLSDLNFPAAFEILREIVDRGLFPQSHDESYLTVRDAVHKLSKDEGTSSGIQALIEEGKIPTSCISVVGNEDLP</sequence>
<dbReference type="Gene3D" id="1.25.40.10">
    <property type="entry name" value="Tetratricopeptide repeat domain"/>
    <property type="match status" value="7"/>
</dbReference>
<dbReference type="PANTHER" id="PTHR45613:SF9">
    <property type="entry name" value="MITOCHONDRIAL GROUP I INTRON SPLICING FACTOR CCM1"/>
    <property type="match status" value="1"/>
</dbReference>
<feature type="repeat" description="PPR" evidence="2">
    <location>
        <begin position="293"/>
        <end position="327"/>
    </location>
</feature>
<feature type="repeat" description="PPR" evidence="2">
    <location>
        <begin position="189"/>
        <end position="223"/>
    </location>
</feature>
<accession>A0AAE1JTL5</accession>
<reference evidence="3" key="1">
    <citation type="submission" date="2023-10" db="EMBL/GenBank/DDBJ databases">
        <title>Chromosome-level genome of the transformable northern wattle, Acacia crassicarpa.</title>
        <authorList>
            <person name="Massaro I."/>
            <person name="Sinha N.R."/>
            <person name="Poethig S."/>
            <person name="Leichty A.R."/>
        </authorList>
    </citation>
    <scope>NUCLEOTIDE SEQUENCE</scope>
    <source>
        <strain evidence="3">Acra3RX</strain>
        <tissue evidence="3">Leaf</tissue>
    </source>
</reference>
<evidence type="ECO:0000256" key="1">
    <source>
        <dbReference type="ARBA" id="ARBA00022737"/>
    </source>
</evidence>
<dbReference type="PANTHER" id="PTHR45613">
    <property type="entry name" value="PENTATRICOPEPTIDE REPEAT-CONTAINING PROTEIN"/>
    <property type="match status" value="1"/>
</dbReference>
<evidence type="ECO:0000313" key="4">
    <source>
        <dbReference type="Proteomes" id="UP001293593"/>
    </source>
</evidence>
<gene>
    <name evidence="3" type="ORF">QN277_019323</name>
</gene>
<dbReference type="PROSITE" id="PS51375">
    <property type="entry name" value="PPR"/>
    <property type="match status" value="13"/>
</dbReference>
<dbReference type="Pfam" id="PF01535">
    <property type="entry name" value="PPR"/>
    <property type="match status" value="4"/>
</dbReference>
<feature type="repeat" description="PPR" evidence="2">
    <location>
        <begin position="692"/>
        <end position="726"/>
    </location>
</feature>